<dbReference type="GO" id="GO:0055085">
    <property type="term" value="P:transmembrane transport"/>
    <property type="evidence" value="ECO:0007669"/>
    <property type="project" value="InterPro"/>
</dbReference>
<keyword evidence="4 7" id="KW-0812">Transmembrane</keyword>
<evidence type="ECO:0000256" key="7">
    <source>
        <dbReference type="RuleBase" id="RU363032"/>
    </source>
</evidence>
<dbReference type="Pfam" id="PF00528">
    <property type="entry name" value="BPD_transp_1"/>
    <property type="match status" value="1"/>
</dbReference>
<proteinExistence type="inferred from homology"/>
<name>A0A1I5V2V2_9FIRM</name>
<dbReference type="SUPFAM" id="SSF161098">
    <property type="entry name" value="MetI-like"/>
    <property type="match status" value="1"/>
</dbReference>
<evidence type="ECO:0000256" key="3">
    <source>
        <dbReference type="ARBA" id="ARBA00022475"/>
    </source>
</evidence>
<evidence type="ECO:0000256" key="1">
    <source>
        <dbReference type="ARBA" id="ARBA00004651"/>
    </source>
</evidence>
<feature type="transmembrane region" description="Helical" evidence="7">
    <location>
        <begin position="159"/>
        <end position="182"/>
    </location>
</feature>
<dbReference type="PANTHER" id="PTHR43386">
    <property type="entry name" value="OLIGOPEPTIDE TRANSPORT SYSTEM PERMEASE PROTEIN APPC"/>
    <property type="match status" value="1"/>
</dbReference>
<dbReference type="Gene3D" id="1.10.3720.10">
    <property type="entry name" value="MetI-like"/>
    <property type="match status" value="1"/>
</dbReference>
<evidence type="ECO:0000313" key="9">
    <source>
        <dbReference type="EMBL" id="SFQ01647.1"/>
    </source>
</evidence>
<reference evidence="9 10" key="1">
    <citation type="submission" date="2016-10" db="EMBL/GenBank/DDBJ databases">
        <authorList>
            <person name="de Groot N.N."/>
        </authorList>
    </citation>
    <scope>NUCLEOTIDE SEQUENCE [LARGE SCALE GENOMIC DNA]</scope>
    <source>
        <strain evidence="9 10">DSM 20678</strain>
    </source>
</reference>
<feature type="transmembrane region" description="Helical" evidence="7">
    <location>
        <begin position="218"/>
        <end position="234"/>
    </location>
</feature>
<feature type="transmembrane region" description="Helical" evidence="7">
    <location>
        <begin position="21"/>
        <end position="40"/>
    </location>
</feature>
<dbReference type="InterPro" id="IPR050366">
    <property type="entry name" value="BP-dependent_transpt_permease"/>
</dbReference>
<dbReference type="AlphaFoldDB" id="A0A1I5V2V2"/>
<dbReference type="EMBL" id="FOXR01000009">
    <property type="protein sequence ID" value="SFQ01647.1"/>
    <property type="molecule type" value="Genomic_DNA"/>
</dbReference>
<dbReference type="InterPro" id="IPR000515">
    <property type="entry name" value="MetI-like"/>
</dbReference>
<dbReference type="GO" id="GO:0005886">
    <property type="term" value="C:plasma membrane"/>
    <property type="evidence" value="ECO:0007669"/>
    <property type="project" value="UniProtKB-SubCell"/>
</dbReference>
<dbReference type="RefSeq" id="WP_025747872.1">
    <property type="nucleotide sequence ID" value="NZ_FOXR01000009.1"/>
</dbReference>
<evidence type="ECO:0000256" key="6">
    <source>
        <dbReference type="ARBA" id="ARBA00023136"/>
    </source>
</evidence>
<feature type="transmembrane region" description="Helical" evidence="7">
    <location>
        <begin position="246"/>
        <end position="272"/>
    </location>
</feature>
<protein>
    <submittedName>
        <fullName evidence="9">ABC-type dipeptide/oligopeptide/nickel transport system, permease component</fullName>
    </submittedName>
</protein>
<dbReference type="PANTHER" id="PTHR43386:SF1">
    <property type="entry name" value="D,D-DIPEPTIDE TRANSPORT SYSTEM PERMEASE PROTEIN DDPC-RELATED"/>
    <property type="match status" value="1"/>
</dbReference>
<organism evidence="9 10">
    <name type="scientific">Caldicoprobacter faecalis</name>
    <dbReference type="NCBI Taxonomy" id="937334"/>
    <lineage>
        <taxon>Bacteria</taxon>
        <taxon>Bacillati</taxon>
        <taxon>Bacillota</taxon>
        <taxon>Clostridia</taxon>
        <taxon>Caldicoprobacterales</taxon>
        <taxon>Caldicoprobacteraceae</taxon>
        <taxon>Caldicoprobacter</taxon>
    </lineage>
</organism>
<dbReference type="PROSITE" id="PS50928">
    <property type="entry name" value="ABC_TM1"/>
    <property type="match status" value="1"/>
</dbReference>
<keyword evidence="6 7" id="KW-0472">Membrane</keyword>
<comment type="similarity">
    <text evidence="7">Belongs to the binding-protein-dependent transport system permease family.</text>
</comment>
<feature type="transmembrane region" description="Helical" evidence="7">
    <location>
        <begin position="293"/>
        <end position="318"/>
    </location>
</feature>
<dbReference type="STRING" id="937334.SAMN05444406_10963"/>
<keyword evidence="2 7" id="KW-0813">Transport</keyword>
<sequence length="328" mass="36745">MQSIKTFFKIIYRNKQSFIGMLILVMFILMATVGAAVVPLDLTPNFENRYRRPAIIEMIFGVKEVDETNEEMEIARNPFMQMGEQEEKTEEEEKEGNLYKNKRYIMGTDYIGRDIFAQVVHGSRDVLTIGFLAATFAILIGVTIGALSGFIGGWVDSMLMLITNLFLTIPSFPIMIILSAFISIKSPLVMASILAIFGWAGLARAVRAQILEIKERGFIVVCKVMGLNNFYIIFREVLPNMVSYLAINFITIMQSSIVSSVGVMMLGFAPYTPTNWGVMLNSAIRQGLTNPDAIYYLLSPILCLTLFQLGCIFFASGIDDALNPRLRN</sequence>
<evidence type="ECO:0000256" key="5">
    <source>
        <dbReference type="ARBA" id="ARBA00022989"/>
    </source>
</evidence>
<evidence type="ECO:0000313" key="10">
    <source>
        <dbReference type="Proteomes" id="UP000198577"/>
    </source>
</evidence>
<evidence type="ECO:0000259" key="8">
    <source>
        <dbReference type="PROSITE" id="PS50928"/>
    </source>
</evidence>
<evidence type="ECO:0000256" key="4">
    <source>
        <dbReference type="ARBA" id="ARBA00022692"/>
    </source>
</evidence>
<dbReference type="InterPro" id="IPR035906">
    <property type="entry name" value="MetI-like_sf"/>
</dbReference>
<feature type="transmembrane region" description="Helical" evidence="7">
    <location>
        <begin position="126"/>
        <end position="147"/>
    </location>
</feature>
<keyword evidence="10" id="KW-1185">Reference proteome</keyword>
<dbReference type="OrthoDB" id="9783218at2"/>
<dbReference type="Proteomes" id="UP000198577">
    <property type="component" value="Unassembled WGS sequence"/>
</dbReference>
<dbReference type="CDD" id="cd06261">
    <property type="entry name" value="TM_PBP2"/>
    <property type="match status" value="1"/>
</dbReference>
<keyword evidence="5 7" id="KW-1133">Transmembrane helix</keyword>
<gene>
    <name evidence="9" type="ORF">SAMN05444406_10963</name>
</gene>
<comment type="subcellular location">
    <subcellularLocation>
        <location evidence="1 7">Cell membrane</location>
        <topology evidence="1 7">Multi-pass membrane protein</topology>
    </subcellularLocation>
</comment>
<feature type="transmembrane region" description="Helical" evidence="7">
    <location>
        <begin position="188"/>
        <end position="206"/>
    </location>
</feature>
<keyword evidence="3" id="KW-1003">Cell membrane</keyword>
<accession>A0A1I5V2V2</accession>
<feature type="domain" description="ABC transmembrane type-1" evidence="8">
    <location>
        <begin position="123"/>
        <end position="307"/>
    </location>
</feature>
<evidence type="ECO:0000256" key="2">
    <source>
        <dbReference type="ARBA" id="ARBA00022448"/>
    </source>
</evidence>